<organism evidence="1 2">
    <name type="scientific">Streptomyces natalensis ATCC 27448</name>
    <dbReference type="NCBI Taxonomy" id="1240678"/>
    <lineage>
        <taxon>Bacteria</taxon>
        <taxon>Bacillati</taxon>
        <taxon>Actinomycetota</taxon>
        <taxon>Actinomycetes</taxon>
        <taxon>Kitasatosporales</taxon>
        <taxon>Streptomycetaceae</taxon>
        <taxon>Streptomyces</taxon>
    </lineage>
</organism>
<dbReference type="PATRIC" id="fig|1240678.4.peg.5393"/>
<name>A0A0D7CHC3_9ACTN</name>
<reference evidence="1 2" key="1">
    <citation type="submission" date="2014-09" db="EMBL/GenBank/DDBJ databases">
        <title>Draft genome sequence of Streptomyces natalensis ATCC 27448, producer of the antifungal pimaricin.</title>
        <authorList>
            <person name="Mendes M.V."/>
            <person name="Beites T."/>
            <person name="Pires S."/>
            <person name="Santos C.L."/>
            <person name="Moradas-Ferreira P."/>
        </authorList>
    </citation>
    <scope>NUCLEOTIDE SEQUENCE [LARGE SCALE GENOMIC DNA]</scope>
    <source>
        <strain evidence="1 2">ATCC 27448</strain>
    </source>
</reference>
<dbReference type="RefSeq" id="WP_030065828.1">
    <property type="nucleotide sequence ID" value="NZ_JRKI01000032.1"/>
</dbReference>
<dbReference type="SUPFAM" id="SSF48452">
    <property type="entry name" value="TPR-like"/>
    <property type="match status" value="1"/>
</dbReference>
<protein>
    <recommendedName>
        <fullName evidence="3">Transcriptional regulator</fullName>
    </recommendedName>
</protein>
<accession>A0A0D7CHC3</accession>
<sequence length="460" mass="49525">MASERNDRLAAALRLAGISNKELARQLNTRAKAAGLNMAVDASRVGRWINAGERPRDPVPGLLAVLLRERTGQALTLADIGLSHGGTDPFDPSWGPDRLLASLHEYARSDALFNRRDLMKLAVGGPLVATAERLWWMDSVARGETTSGKLGLADVTGIDSLVAKFRSLDATHGGALFRQAVVAQLETTVQLLQDGQRPTVTQRLRQAAVDLAQLAGWTSHDAGRYATAQRYWAHAVSLARQADDPGRGAEVISRMSHQMVYLGRPDDALALLDVATRAAGKTGDFRLRAMLAAQSGRMHAALGDAQRSRMLLGQAQEHLHKAEEAKEQVAPYIAYFNHAELAGATAVSHRDLKTLHGKSTEPASVYFGQAIERRPAGYDRVRAMDAVGQAAALLDEGEPEQACTVAGQALTLAEQLESTLIKSRVKTLVDASGRFGDHPQLADLRERVTAWGGDPDLLAA</sequence>
<evidence type="ECO:0000313" key="2">
    <source>
        <dbReference type="Proteomes" id="UP000032458"/>
    </source>
</evidence>
<dbReference type="Proteomes" id="UP000032458">
    <property type="component" value="Unassembled WGS sequence"/>
</dbReference>
<proteinExistence type="predicted"/>
<dbReference type="Gene3D" id="1.25.40.10">
    <property type="entry name" value="Tetratricopeptide repeat domain"/>
    <property type="match status" value="1"/>
</dbReference>
<evidence type="ECO:0000313" key="1">
    <source>
        <dbReference type="EMBL" id="KIZ15674.1"/>
    </source>
</evidence>
<dbReference type="AlphaFoldDB" id="A0A0D7CHC3"/>
<comment type="caution">
    <text evidence="1">The sequence shown here is derived from an EMBL/GenBank/DDBJ whole genome shotgun (WGS) entry which is preliminary data.</text>
</comment>
<gene>
    <name evidence="1" type="ORF">SNA_25365</name>
</gene>
<dbReference type="EMBL" id="JRKI01000032">
    <property type="protein sequence ID" value="KIZ15674.1"/>
    <property type="molecule type" value="Genomic_DNA"/>
</dbReference>
<dbReference type="InterPro" id="IPR011990">
    <property type="entry name" value="TPR-like_helical_dom_sf"/>
</dbReference>
<evidence type="ECO:0008006" key="3">
    <source>
        <dbReference type="Google" id="ProtNLM"/>
    </source>
</evidence>
<keyword evidence="2" id="KW-1185">Reference proteome</keyword>